<evidence type="ECO:0000313" key="2">
    <source>
        <dbReference type="EMBL" id="KPD24667.1"/>
    </source>
</evidence>
<evidence type="ECO:0008006" key="4">
    <source>
        <dbReference type="Google" id="ProtNLM"/>
    </source>
</evidence>
<keyword evidence="1" id="KW-1133">Transmembrane helix</keyword>
<dbReference type="RefSeq" id="WP_053952904.1">
    <property type="nucleotide sequence ID" value="NZ_FNCB01000002.1"/>
</dbReference>
<sequence length="97" mass="10609">MTIANRLYAGFAFILLLLAITTIIGTYQVGEIDKTLVRVNEVGSEKQRFAINYRGSVHDRAIALRDLVLVERASERPPLRELASVGPTSASAGLCYS</sequence>
<accession>A0A837NIJ5</accession>
<keyword evidence="3" id="KW-1185">Reference proteome</keyword>
<keyword evidence="1" id="KW-0812">Transmembrane</keyword>
<reference evidence="2 3" key="1">
    <citation type="submission" date="2015-08" db="EMBL/GenBank/DDBJ databases">
        <title>Genome sequencing and assembly of the deep-sea bacterium Idiomarina zobellii.</title>
        <authorList>
            <person name="Mithoefer S.D."/>
            <person name="Rheaume B.A."/>
            <person name="MacLea K.S."/>
        </authorList>
    </citation>
    <scope>NUCLEOTIDE SEQUENCE [LARGE SCALE GENOMIC DNA]</scope>
    <source>
        <strain evidence="2 3">KMM 231</strain>
    </source>
</reference>
<gene>
    <name evidence="2" type="ORF">AFK76_03475</name>
</gene>
<evidence type="ECO:0000313" key="3">
    <source>
        <dbReference type="Proteomes" id="UP000053030"/>
    </source>
</evidence>
<proteinExistence type="predicted"/>
<name>A0A837NIJ5_9GAMM</name>
<evidence type="ECO:0000256" key="1">
    <source>
        <dbReference type="SAM" id="Phobius"/>
    </source>
</evidence>
<organism evidence="2 3">
    <name type="scientific">Idiomarina zobellii</name>
    <dbReference type="NCBI Taxonomy" id="86103"/>
    <lineage>
        <taxon>Bacteria</taxon>
        <taxon>Pseudomonadati</taxon>
        <taxon>Pseudomonadota</taxon>
        <taxon>Gammaproteobacteria</taxon>
        <taxon>Alteromonadales</taxon>
        <taxon>Idiomarinaceae</taxon>
        <taxon>Idiomarina</taxon>
    </lineage>
</organism>
<dbReference type="Proteomes" id="UP000053030">
    <property type="component" value="Unassembled WGS sequence"/>
</dbReference>
<dbReference type="AlphaFoldDB" id="A0A837NIJ5"/>
<comment type="caution">
    <text evidence="2">The sequence shown here is derived from an EMBL/GenBank/DDBJ whole genome shotgun (WGS) entry which is preliminary data.</text>
</comment>
<keyword evidence="1" id="KW-0472">Membrane</keyword>
<dbReference type="EMBL" id="LHSG01000002">
    <property type="protein sequence ID" value="KPD24667.1"/>
    <property type="molecule type" value="Genomic_DNA"/>
</dbReference>
<protein>
    <recommendedName>
        <fullName evidence="4">Methyl-accepting chemotaxis protein</fullName>
    </recommendedName>
</protein>
<feature type="transmembrane region" description="Helical" evidence="1">
    <location>
        <begin position="7"/>
        <end position="27"/>
    </location>
</feature>